<protein>
    <recommendedName>
        <fullName evidence="1">Glyoxalase-like domain-containing protein</fullName>
    </recommendedName>
</protein>
<evidence type="ECO:0000259" key="1">
    <source>
        <dbReference type="Pfam" id="PF18029"/>
    </source>
</evidence>
<feature type="domain" description="Glyoxalase-like" evidence="1">
    <location>
        <begin position="9"/>
        <end position="121"/>
    </location>
</feature>
<evidence type="ECO:0000313" key="2">
    <source>
        <dbReference type="EMBL" id="CAA9237302.1"/>
    </source>
</evidence>
<gene>
    <name evidence="2" type="ORF">AVDCRST_MAG41-1262</name>
</gene>
<dbReference type="InterPro" id="IPR029068">
    <property type="entry name" value="Glyas_Bleomycin-R_OHBP_Dase"/>
</dbReference>
<sequence length="139" mass="15235">MVALISHTSFDALDPYAQSVFWGRVLGFGEDPEDPNLPGHEECMVFSADGRTRILFLEVPDAKQVKNRVHLDLEPAPGGTRDEELARLLEIGATVVDDRRTPEGHGWVVLADPEGNEFCILRTAAERAANPGPDADDQD</sequence>
<dbReference type="Pfam" id="PF18029">
    <property type="entry name" value="Glyoxalase_6"/>
    <property type="match status" value="1"/>
</dbReference>
<name>A0A6J4HY91_9ACTN</name>
<dbReference type="AlphaFoldDB" id="A0A6J4HY91"/>
<dbReference type="PANTHER" id="PTHR35908:SF1">
    <property type="entry name" value="CONSERVED PROTEIN"/>
    <property type="match status" value="1"/>
</dbReference>
<dbReference type="InterPro" id="IPR041581">
    <property type="entry name" value="Glyoxalase_6"/>
</dbReference>
<reference evidence="2" key="1">
    <citation type="submission" date="2020-02" db="EMBL/GenBank/DDBJ databases">
        <authorList>
            <person name="Meier V. D."/>
        </authorList>
    </citation>
    <scope>NUCLEOTIDE SEQUENCE</scope>
    <source>
        <strain evidence="2">AVDCRST_MAG41</strain>
    </source>
</reference>
<accession>A0A6J4HY91</accession>
<organism evidence="2">
    <name type="scientific">uncultured Mycobacteriales bacterium</name>
    <dbReference type="NCBI Taxonomy" id="581187"/>
    <lineage>
        <taxon>Bacteria</taxon>
        <taxon>Bacillati</taxon>
        <taxon>Actinomycetota</taxon>
        <taxon>Actinomycetes</taxon>
        <taxon>Mycobacteriales</taxon>
        <taxon>environmental samples</taxon>
    </lineage>
</organism>
<dbReference type="Gene3D" id="3.10.180.10">
    <property type="entry name" value="2,3-Dihydroxybiphenyl 1,2-Dioxygenase, domain 1"/>
    <property type="match status" value="1"/>
</dbReference>
<dbReference type="PANTHER" id="PTHR35908">
    <property type="entry name" value="HYPOTHETICAL FUSION PROTEIN"/>
    <property type="match status" value="1"/>
</dbReference>
<dbReference type="SUPFAM" id="SSF54593">
    <property type="entry name" value="Glyoxalase/Bleomycin resistance protein/Dihydroxybiphenyl dioxygenase"/>
    <property type="match status" value="1"/>
</dbReference>
<proteinExistence type="predicted"/>
<dbReference type="EMBL" id="CADCTP010000121">
    <property type="protein sequence ID" value="CAA9237302.1"/>
    <property type="molecule type" value="Genomic_DNA"/>
</dbReference>